<evidence type="ECO:0000313" key="3">
    <source>
        <dbReference type="Proteomes" id="UP000308196"/>
    </source>
</evidence>
<reference evidence="2 3" key="1">
    <citation type="submission" date="2019-05" db="EMBL/GenBank/DDBJ databases">
        <authorList>
            <consortium name="Pathogen Informatics"/>
        </authorList>
    </citation>
    <scope>NUCLEOTIDE SEQUENCE [LARGE SCALE GENOMIC DNA]</scope>
    <source>
        <strain evidence="2 3">NCTC11429</strain>
    </source>
</reference>
<dbReference type="RefSeq" id="WP_028068765.1">
    <property type="nucleotide sequence ID" value="NZ_LR590484.1"/>
</dbReference>
<dbReference type="EMBL" id="LR590484">
    <property type="protein sequence ID" value="VTR27841.1"/>
    <property type="molecule type" value="Genomic_DNA"/>
</dbReference>
<proteinExistence type="predicted"/>
<name>A0A4U9UF70_9SPHI</name>
<protein>
    <submittedName>
        <fullName evidence="2">Uncharacterized protein</fullName>
    </submittedName>
</protein>
<feature type="compositionally biased region" description="Basic and acidic residues" evidence="1">
    <location>
        <begin position="102"/>
        <end position="111"/>
    </location>
</feature>
<dbReference type="GeneID" id="78460903"/>
<dbReference type="AlphaFoldDB" id="A0A4U9UF70"/>
<accession>A0A4U9UF70</accession>
<evidence type="ECO:0000313" key="2">
    <source>
        <dbReference type="EMBL" id="VTR27841.1"/>
    </source>
</evidence>
<organism evidence="2 3">
    <name type="scientific">Sphingobacterium thalpophilum</name>
    <dbReference type="NCBI Taxonomy" id="259"/>
    <lineage>
        <taxon>Bacteria</taxon>
        <taxon>Pseudomonadati</taxon>
        <taxon>Bacteroidota</taxon>
        <taxon>Sphingobacteriia</taxon>
        <taxon>Sphingobacteriales</taxon>
        <taxon>Sphingobacteriaceae</taxon>
        <taxon>Sphingobacterium</taxon>
    </lineage>
</organism>
<dbReference type="STRING" id="1123265.GCA_000686625_00677"/>
<dbReference type="Proteomes" id="UP000308196">
    <property type="component" value="Chromosome"/>
</dbReference>
<evidence type="ECO:0000256" key="1">
    <source>
        <dbReference type="SAM" id="MobiDB-lite"/>
    </source>
</evidence>
<gene>
    <name evidence="2" type="ORF">NCTC11429_00062</name>
</gene>
<dbReference type="KEGG" id="stha:NCTC11429_00062"/>
<sequence length="111" mass="11651">MKKIKKMVLSLLGGGATAGAIALVLMSAGLKKEETNKVADLHWFEVTPSGNFGSAIPTGEDGLPQLQCTSTIPTTLCAVGLTDEQVDGMGNPDISSPNDADNSNKRYKDEQ</sequence>
<feature type="region of interest" description="Disordered" evidence="1">
    <location>
        <begin position="84"/>
        <end position="111"/>
    </location>
</feature>